<accession>A0A8J7UQL9</accession>
<evidence type="ECO:0000256" key="1">
    <source>
        <dbReference type="ARBA" id="ARBA00004141"/>
    </source>
</evidence>
<dbReference type="OrthoDB" id="9671at2157"/>
<evidence type="ECO:0000256" key="8">
    <source>
        <dbReference type="SAM" id="MobiDB-lite"/>
    </source>
</evidence>
<evidence type="ECO:0000259" key="11">
    <source>
        <dbReference type="PROSITE" id="PS51846"/>
    </source>
</evidence>
<gene>
    <name evidence="12" type="ORF">J2744_002341</name>
</gene>
<organism evidence="12 13">
    <name type="scientific">Halorubrum trapanicum</name>
    <dbReference type="NCBI Taxonomy" id="29284"/>
    <lineage>
        <taxon>Archaea</taxon>
        <taxon>Methanobacteriati</taxon>
        <taxon>Methanobacteriota</taxon>
        <taxon>Stenosarchaea group</taxon>
        <taxon>Halobacteria</taxon>
        <taxon>Halobacteriales</taxon>
        <taxon>Haloferacaceae</taxon>
        <taxon>Halorubrum</taxon>
    </lineage>
</organism>
<dbReference type="Gene3D" id="3.10.580.10">
    <property type="entry name" value="CBS-domain"/>
    <property type="match status" value="1"/>
</dbReference>
<dbReference type="InterPro" id="IPR005170">
    <property type="entry name" value="Transptr-assoc_dom"/>
</dbReference>
<feature type="transmembrane region" description="Helical" evidence="9">
    <location>
        <begin position="80"/>
        <end position="106"/>
    </location>
</feature>
<dbReference type="PROSITE" id="PS51371">
    <property type="entry name" value="CBS"/>
    <property type="match status" value="2"/>
</dbReference>
<proteinExistence type="predicted"/>
<keyword evidence="4 9" id="KW-1133">Transmembrane helix</keyword>
<dbReference type="GO" id="GO:0016020">
    <property type="term" value="C:membrane"/>
    <property type="evidence" value="ECO:0007669"/>
    <property type="project" value="UniProtKB-SubCell"/>
</dbReference>
<feature type="region of interest" description="Disordered" evidence="8">
    <location>
        <begin position="439"/>
        <end position="475"/>
    </location>
</feature>
<keyword evidence="6 9" id="KW-0472">Membrane</keyword>
<dbReference type="InterPro" id="IPR036318">
    <property type="entry name" value="FAD-bd_PCMH-like_sf"/>
</dbReference>
<dbReference type="InterPro" id="IPR046342">
    <property type="entry name" value="CBS_dom_sf"/>
</dbReference>
<dbReference type="Pfam" id="PF00571">
    <property type="entry name" value="CBS"/>
    <property type="match status" value="2"/>
</dbReference>
<keyword evidence="5 7" id="KW-0129">CBS domain</keyword>
<dbReference type="RefSeq" id="WP_210113505.1">
    <property type="nucleotide sequence ID" value="NZ_BAAADX010000004.1"/>
</dbReference>
<dbReference type="PROSITE" id="PS51846">
    <property type="entry name" value="CNNM"/>
    <property type="match status" value="1"/>
</dbReference>
<dbReference type="CDD" id="cd04590">
    <property type="entry name" value="CBS_pair_CorC_HlyC_assoc"/>
    <property type="match status" value="1"/>
</dbReference>
<evidence type="ECO:0000256" key="7">
    <source>
        <dbReference type="PROSITE-ProRule" id="PRU00703"/>
    </source>
</evidence>
<dbReference type="SUPFAM" id="SSF54631">
    <property type="entry name" value="CBS-domain pair"/>
    <property type="match status" value="1"/>
</dbReference>
<dbReference type="InterPro" id="IPR016169">
    <property type="entry name" value="FAD-bd_PCMH_sub2"/>
</dbReference>
<evidence type="ECO:0000256" key="5">
    <source>
        <dbReference type="ARBA" id="ARBA00023122"/>
    </source>
</evidence>
<dbReference type="SMART" id="SM00116">
    <property type="entry name" value="CBS"/>
    <property type="match status" value="2"/>
</dbReference>
<keyword evidence="2 9" id="KW-0812">Transmembrane</keyword>
<dbReference type="Gene3D" id="3.30.465.10">
    <property type="match status" value="1"/>
</dbReference>
<dbReference type="FunFam" id="3.10.580.10:FF:000002">
    <property type="entry name" value="Magnesium/cobalt efflux protein CorC"/>
    <property type="match status" value="1"/>
</dbReference>
<dbReference type="GO" id="GO:0050660">
    <property type="term" value="F:flavin adenine dinucleotide binding"/>
    <property type="evidence" value="ECO:0007669"/>
    <property type="project" value="InterPro"/>
</dbReference>
<dbReference type="Pfam" id="PF01595">
    <property type="entry name" value="CNNM"/>
    <property type="match status" value="1"/>
</dbReference>
<feature type="domain" description="CBS" evidence="10">
    <location>
        <begin position="228"/>
        <end position="289"/>
    </location>
</feature>
<dbReference type="SUPFAM" id="SSF56176">
    <property type="entry name" value="FAD-binding/transporter-associated domain-like"/>
    <property type="match status" value="1"/>
</dbReference>
<evidence type="ECO:0000256" key="3">
    <source>
        <dbReference type="ARBA" id="ARBA00022737"/>
    </source>
</evidence>
<feature type="domain" description="CNNM transmembrane" evidence="11">
    <location>
        <begin position="20"/>
        <end position="209"/>
    </location>
</feature>
<dbReference type="PANTHER" id="PTHR22777:SF17">
    <property type="entry name" value="UPF0053 PROTEIN SLL0260"/>
    <property type="match status" value="1"/>
</dbReference>
<reference evidence="12 13" key="1">
    <citation type="submission" date="2021-03" db="EMBL/GenBank/DDBJ databases">
        <title>Genomic Encyclopedia of Type Strains, Phase IV (KMG-IV): sequencing the most valuable type-strain genomes for metagenomic binning, comparative biology and taxonomic classification.</title>
        <authorList>
            <person name="Goeker M."/>
        </authorList>
    </citation>
    <scope>NUCLEOTIDE SEQUENCE [LARGE SCALE GENOMIC DNA]</scope>
    <source>
        <strain evidence="12 13">DSM 12287</strain>
    </source>
</reference>
<dbReference type="AlphaFoldDB" id="A0A8J7UQL9"/>
<feature type="transmembrane region" description="Helical" evidence="9">
    <location>
        <begin position="22"/>
        <end position="41"/>
    </location>
</feature>
<evidence type="ECO:0000256" key="2">
    <source>
        <dbReference type="ARBA" id="ARBA00022692"/>
    </source>
</evidence>
<dbReference type="PANTHER" id="PTHR22777">
    <property type="entry name" value="HEMOLYSIN-RELATED"/>
    <property type="match status" value="1"/>
</dbReference>
<sequence>MGLSSIAPLVDVLQVPMPGDSVVTALGVAAILFLVALSAFFSSSEIAMFSLPQHRIDSLVDEGVTGAKTIADMKQNPHRLLVTILVGNNIVNVAMTSIATALFGIYLSRGQSVLATTFGITTLVLIFGESAPKSYAVENTESWALRIARPLKLSEYALYPLVVLFDYIVKGVNAVIGGSAAIESTYVTRDEIQDIIETGEREGVIEEEEREMLDRIFRFNNTIAKEVMTPRLDVTAVAKEDSVEEAIETCIQADHERVPVYEGNLDNIIGVVTVRDLVRELRYSEGQPSLERVVKPTLHVPESKNADELLAEMQDNRLQMVTVIDEFGTTEGIITLEDMVEEIVGEILEGDEEAPVEFVDDNVAVVQGEVNIDEVNEILGIDLPEGEEFETLAGFVFNRAGRLVEEGEEIEFDQIRIRIERVDNTRIMSARVTVLNGAAAAAEDSSTPVETTDSTEGDGTVEADGDGEPAQNDTE</sequence>
<protein>
    <submittedName>
        <fullName evidence="12">CBS domain containing-hemolysin-like protein</fullName>
    </submittedName>
</protein>
<dbReference type="Pfam" id="PF03471">
    <property type="entry name" value="CorC_HlyC"/>
    <property type="match status" value="1"/>
</dbReference>
<dbReference type="InterPro" id="IPR000644">
    <property type="entry name" value="CBS_dom"/>
</dbReference>
<keyword evidence="13" id="KW-1185">Reference proteome</keyword>
<comment type="subcellular location">
    <subcellularLocation>
        <location evidence="1">Membrane</location>
        <topology evidence="1">Multi-pass membrane protein</topology>
    </subcellularLocation>
</comment>
<dbReference type="SMART" id="SM01091">
    <property type="entry name" value="CorC_HlyC"/>
    <property type="match status" value="1"/>
</dbReference>
<evidence type="ECO:0000256" key="6">
    <source>
        <dbReference type="ARBA" id="ARBA00023136"/>
    </source>
</evidence>
<name>A0A8J7UQL9_9EURY</name>
<evidence type="ECO:0000256" key="4">
    <source>
        <dbReference type="ARBA" id="ARBA00022989"/>
    </source>
</evidence>
<dbReference type="EMBL" id="JAGGKE010000010">
    <property type="protein sequence ID" value="MBP1902648.1"/>
    <property type="molecule type" value="Genomic_DNA"/>
</dbReference>
<evidence type="ECO:0000259" key="10">
    <source>
        <dbReference type="PROSITE" id="PS51371"/>
    </source>
</evidence>
<comment type="caution">
    <text evidence="12">The sequence shown here is derived from an EMBL/GenBank/DDBJ whole genome shotgun (WGS) entry which is preliminary data.</text>
</comment>
<evidence type="ECO:0000313" key="12">
    <source>
        <dbReference type="EMBL" id="MBP1902648.1"/>
    </source>
</evidence>
<feature type="compositionally biased region" description="Acidic residues" evidence="8">
    <location>
        <begin position="453"/>
        <end position="467"/>
    </location>
</feature>
<feature type="domain" description="CBS" evidence="10">
    <location>
        <begin position="293"/>
        <end position="352"/>
    </location>
</feature>
<keyword evidence="3" id="KW-0677">Repeat</keyword>
<dbReference type="InterPro" id="IPR044751">
    <property type="entry name" value="Ion_transp-like_CBS"/>
</dbReference>
<evidence type="ECO:0000313" key="13">
    <source>
        <dbReference type="Proteomes" id="UP000770586"/>
    </source>
</evidence>
<dbReference type="Proteomes" id="UP000770586">
    <property type="component" value="Unassembled WGS sequence"/>
</dbReference>
<dbReference type="InterPro" id="IPR002550">
    <property type="entry name" value="CNNM"/>
</dbReference>
<evidence type="ECO:0000256" key="9">
    <source>
        <dbReference type="SAM" id="Phobius"/>
    </source>
</evidence>